<organism evidence="1 2">
    <name type="scientific">Septoria linicola</name>
    <dbReference type="NCBI Taxonomy" id="215465"/>
    <lineage>
        <taxon>Eukaryota</taxon>
        <taxon>Fungi</taxon>
        <taxon>Dikarya</taxon>
        <taxon>Ascomycota</taxon>
        <taxon>Pezizomycotina</taxon>
        <taxon>Dothideomycetes</taxon>
        <taxon>Dothideomycetidae</taxon>
        <taxon>Mycosphaerellales</taxon>
        <taxon>Mycosphaerellaceae</taxon>
        <taxon>Septoria</taxon>
    </lineage>
</organism>
<evidence type="ECO:0000313" key="2">
    <source>
        <dbReference type="Proteomes" id="UP001056384"/>
    </source>
</evidence>
<reference evidence="1" key="1">
    <citation type="submission" date="2022-06" db="EMBL/GenBank/DDBJ databases">
        <title>Complete genome sequences of two strains of the flax pathogen Septoria linicola.</title>
        <authorList>
            <person name="Lapalu N."/>
            <person name="Simon A."/>
            <person name="Demenou B."/>
            <person name="Paumier D."/>
            <person name="Guillot M.-P."/>
            <person name="Gout L."/>
            <person name="Valade R."/>
        </authorList>
    </citation>
    <scope>NUCLEOTIDE SEQUENCE</scope>
    <source>
        <strain evidence="1">SE15195</strain>
    </source>
</reference>
<evidence type="ECO:0000313" key="1">
    <source>
        <dbReference type="EMBL" id="USW49884.1"/>
    </source>
</evidence>
<gene>
    <name evidence="1" type="ORF">Slin15195_G032030</name>
</gene>
<keyword evidence="2" id="KW-1185">Reference proteome</keyword>
<dbReference type="AlphaFoldDB" id="A0A9Q9AKY5"/>
<name>A0A9Q9AKY5_9PEZI</name>
<dbReference type="Proteomes" id="UP001056384">
    <property type="component" value="Chromosome 2"/>
</dbReference>
<proteinExistence type="predicted"/>
<accession>A0A9Q9AKY5</accession>
<protein>
    <submittedName>
        <fullName evidence="1">Uncharacterized protein</fullName>
    </submittedName>
</protein>
<dbReference type="OrthoDB" id="3646623at2759"/>
<sequence length="219" mass="24884">MSTEQQSAGAIKTYVIGTDHVHTQRSLEIQHNDQPILWAVKYFGDFHRPEIRITTNGEEGPTLAAMSFKSMRGIRVMLGDDPDALPKEAWADVDPEGMTSGQHTFVFDDRPFWWKRRVQSIREKLELHVIDPLIRTHNKQYGASSLGGRDFKLIDGDEQVLAVYINDSRTFNVEDIGRIDYFVELGRELELFTLAAILGIQERIRRQRRNNAGGGAGAM</sequence>
<dbReference type="EMBL" id="CP099419">
    <property type="protein sequence ID" value="USW49884.1"/>
    <property type="molecule type" value="Genomic_DNA"/>
</dbReference>